<dbReference type="Proteomes" id="UP000199371">
    <property type="component" value="Unassembled WGS sequence"/>
</dbReference>
<sequence>MTELIYEHPLNEKLRTYLRLEYLLAQLHSLNDLDSEWQQQAFFNALFDLVEVLDRNDIRPDLIKDCERCETALVAWANHPSVSGDKLKPVLQKAVRLQTELLRSGKFVGNLKEDKFLSPLRQRFSIPGGTCYFDVPQLHYWFNLPLEQRQQMAASWCHEFGLLLEAISFVLGFSREKGHFTAVVADNGFYQSNTDQHELLRIRYPIDAGVYPTVSGNKYRYAIRFMQLCDDAGRSNSDQSIGFELACC</sequence>
<reference evidence="7" key="1">
    <citation type="submission" date="2016-10" db="EMBL/GenBank/DDBJ databases">
        <authorList>
            <person name="Varghese N."/>
            <person name="Submissions S."/>
        </authorList>
    </citation>
    <scope>NUCLEOTIDE SEQUENCE [LARGE SCALE GENOMIC DNA]</scope>
    <source>
        <strain evidence="7">DSM 17616</strain>
    </source>
</reference>
<evidence type="ECO:0000313" key="6">
    <source>
        <dbReference type="EMBL" id="SEH86017.1"/>
    </source>
</evidence>
<comment type="subcellular location">
    <subcellularLocation>
        <location evidence="5">Cytoplasm</location>
    </subcellularLocation>
    <text evidence="5">Localizes to mid-cell in an FtsZ-dependent manner.</text>
</comment>
<evidence type="ECO:0000256" key="4">
    <source>
        <dbReference type="ARBA" id="ARBA00023306"/>
    </source>
</evidence>
<dbReference type="HAMAP" id="MF_01092">
    <property type="entry name" value="ZapD"/>
    <property type="match status" value="1"/>
</dbReference>
<comment type="similarity">
    <text evidence="5">Belongs to the ZapD family.</text>
</comment>
<name>A0A1H6LMA7_9GAMM</name>
<keyword evidence="7" id="KW-1185">Reference proteome</keyword>
<evidence type="ECO:0000256" key="5">
    <source>
        <dbReference type="HAMAP-Rule" id="MF_01092"/>
    </source>
</evidence>
<accession>A0A1H6LMA7</accession>
<dbReference type="InterPro" id="IPR036268">
    <property type="entry name" value="ZapD_sf"/>
</dbReference>
<keyword evidence="1 5" id="KW-0963">Cytoplasm</keyword>
<comment type="subunit">
    <text evidence="5">Interacts with FtsZ.</text>
</comment>
<dbReference type="AlphaFoldDB" id="A0A1H6LMA7"/>
<evidence type="ECO:0000256" key="2">
    <source>
        <dbReference type="ARBA" id="ARBA00022618"/>
    </source>
</evidence>
<keyword evidence="4 5" id="KW-0131">Cell cycle</keyword>
<dbReference type="Pfam" id="PF07072">
    <property type="entry name" value="ZapD"/>
    <property type="match status" value="1"/>
</dbReference>
<organism evidence="6 7">
    <name type="scientific">Rheinheimera pacifica</name>
    <dbReference type="NCBI Taxonomy" id="173990"/>
    <lineage>
        <taxon>Bacteria</taxon>
        <taxon>Pseudomonadati</taxon>
        <taxon>Pseudomonadota</taxon>
        <taxon>Gammaproteobacteria</taxon>
        <taxon>Chromatiales</taxon>
        <taxon>Chromatiaceae</taxon>
        <taxon>Rheinheimera</taxon>
    </lineage>
</organism>
<dbReference type="NCBIfam" id="NF003656">
    <property type="entry name" value="PRK05287.1-4"/>
    <property type="match status" value="1"/>
</dbReference>
<evidence type="ECO:0000256" key="3">
    <source>
        <dbReference type="ARBA" id="ARBA00023210"/>
    </source>
</evidence>
<dbReference type="GO" id="GO:0000917">
    <property type="term" value="P:division septum assembly"/>
    <property type="evidence" value="ECO:0007669"/>
    <property type="project" value="UniProtKB-KW"/>
</dbReference>
<dbReference type="Gene3D" id="1.10.3900.10">
    <property type="entry name" value="YacF-like"/>
    <property type="match status" value="1"/>
</dbReference>
<protein>
    <recommendedName>
        <fullName evidence="5">Cell division protein ZapD</fullName>
    </recommendedName>
    <alternativeName>
        <fullName evidence="5">Z ring-associated protein D</fullName>
    </alternativeName>
</protein>
<dbReference type="OrthoDB" id="5294622at2"/>
<dbReference type="PANTHER" id="PTHR39455:SF1">
    <property type="entry name" value="CELL DIVISION PROTEIN ZAPD"/>
    <property type="match status" value="1"/>
</dbReference>
<dbReference type="InterPro" id="IPR027462">
    <property type="entry name" value="ZapD_C"/>
</dbReference>
<gene>
    <name evidence="5" type="primary">zapD</name>
    <name evidence="6" type="ORF">SAMN05660691_01854</name>
</gene>
<proteinExistence type="inferred from homology"/>
<dbReference type="NCBIfam" id="NF003655">
    <property type="entry name" value="PRK05287.1-3"/>
    <property type="match status" value="1"/>
</dbReference>
<dbReference type="STRING" id="173990.SAMN05660691_01854"/>
<dbReference type="GO" id="GO:0043093">
    <property type="term" value="P:FtsZ-dependent cytokinesis"/>
    <property type="evidence" value="ECO:0007669"/>
    <property type="project" value="UniProtKB-UniRule"/>
</dbReference>
<comment type="function">
    <text evidence="5">Cell division factor that enhances FtsZ-ring assembly. Directly interacts with FtsZ and promotes bundling of FtsZ protofilaments, with a reduction in FtsZ GTPase activity.</text>
</comment>
<dbReference type="EMBL" id="FNXF01000005">
    <property type="protein sequence ID" value="SEH86017.1"/>
    <property type="molecule type" value="Genomic_DNA"/>
</dbReference>
<dbReference type="InterPro" id="IPR009777">
    <property type="entry name" value="ZapD"/>
</dbReference>
<dbReference type="RefSeq" id="WP_092792564.1">
    <property type="nucleotide sequence ID" value="NZ_FNXF01000005.1"/>
</dbReference>
<evidence type="ECO:0000313" key="7">
    <source>
        <dbReference type="Proteomes" id="UP000199371"/>
    </source>
</evidence>
<keyword evidence="2 5" id="KW-0132">Cell division</keyword>
<dbReference type="GO" id="GO:0032153">
    <property type="term" value="C:cell division site"/>
    <property type="evidence" value="ECO:0007669"/>
    <property type="project" value="TreeGrafter"/>
</dbReference>
<dbReference type="SUPFAM" id="SSF160950">
    <property type="entry name" value="YacF-like"/>
    <property type="match status" value="1"/>
</dbReference>
<dbReference type="GO" id="GO:0005737">
    <property type="term" value="C:cytoplasm"/>
    <property type="evidence" value="ECO:0007669"/>
    <property type="project" value="UniProtKB-SubCell"/>
</dbReference>
<evidence type="ECO:0000256" key="1">
    <source>
        <dbReference type="ARBA" id="ARBA00022490"/>
    </source>
</evidence>
<dbReference type="Gene3D" id="2.60.440.10">
    <property type="entry name" value="YacF-like domains"/>
    <property type="match status" value="1"/>
</dbReference>
<dbReference type="PANTHER" id="PTHR39455">
    <property type="entry name" value="CELL DIVISION PROTEIN ZAPD"/>
    <property type="match status" value="1"/>
</dbReference>
<keyword evidence="3 5" id="KW-0717">Septation</keyword>